<keyword evidence="1" id="KW-1133">Transmembrane helix</keyword>
<name>A0A923RXE3_9FIRM</name>
<dbReference type="Pfam" id="PF14285">
    <property type="entry name" value="DUF4367"/>
    <property type="match status" value="1"/>
</dbReference>
<evidence type="ECO:0000256" key="1">
    <source>
        <dbReference type="SAM" id="Phobius"/>
    </source>
</evidence>
<dbReference type="AlphaFoldDB" id="A0A923RXE3"/>
<keyword evidence="1" id="KW-0472">Membrane</keyword>
<feature type="domain" description="DUF4367" evidence="2">
    <location>
        <begin position="130"/>
        <end position="231"/>
    </location>
</feature>
<dbReference type="InterPro" id="IPR025377">
    <property type="entry name" value="DUF4367"/>
</dbReference>
<protein>
    <submittedName>
        <fullName evidence="3">DUF4367 domain-containing protein</fullName>
    </submittedName>
</protein>
<comment type="caution">
    <text evidence="3">The sequence shown here is derived from an EMBL/GenBank/DDBJ whole genome shotgun (WGS) entry which is preliminary data.</text>
</comment>
<accession>A0A923RXE3</accession>
<dbReference type="EMBL" id="JACOPL010000012">
    <property type="protein sequence ID" value="MBC5726226.1"/>
    <property type="molecule type" value="Genomic_DNA"/>
</dbReference>
<gene>
    <name evidence="3" type="ORF">H8S45_12265</name>
</gene>
<keyword evidence="1" id="KW-0812">Transmembrane</keyword>
<evidence type="ECO:0000313" key="3">
    <source>
        <dbReference type="EMBL" id="MBC5726226.1"/>
    </source>
</evidence>
<evidence type="ECO:0000313" key="4">
    <source>
        <dbReference type="Proteomes" id="UP000606499"/>
    </source>
</evidence>
<reference evidence="3" key="1">
    <citation type="submission" date="2020-08" db="EMBL/GenBank/DDBJ databases">
        <title>Genome public.</title>
        <authorList>
            <person name="Liu C."/>
            <person name="Sun Q."/>
        </authorList>
    </citation>
    <scope>NUCLEOTIDE SEQUENCE</scope>
    <source>
        <strain evidence="3">NSJ-28</strain>
    </source>
</reference>
<evidence type="ECO:0000259" key="2">
    <source>
        <dbReference type="Pfam" id="PF14285"/>
    </source>
</evidence>
<feature type="transmembrane region" description="Helical" evidence="1">
    <location>
        <begin position="74"/>
        <end position="92"/>
    </location>
</feature>
<dbReference type="RefSeq" id="WP_054327243.1">
    <property type="nucleotide sequence ID" value="NZ_JACOPL010000012.1"/>
</dbReference>
<organism evidence="3 4">
    <name type="scientific">Agathobaculum faecis</name>
    <dbReference type="NCBI Taxonomy" id="2763013"/>
    <lineage>
        <taxon>Bacteria</taxon>
        <taxon>Bacillati</taxon>
        <taxon>Bacillota</taxon>
        <taxon>Clostridia</taxon>
        <taxon>Eubacteriales</taxon>
        <taxon>Butyricicoccaceae</taxon>
        <taxon>Agathobaculum</taxon>
    </lineage>
</organism>
<sequence>MKNDDKYIEQLLGVALDDSVESSPPELKTEEELAAEGIEPHEFSKGFEQRMNRVRRKERRKEWISAYKKTMKHIAAGFAVFIGIGGILIGSVDAIRVPVLSFILNIGKESSQILTHDDLNVPISDFMSKYLPTYSPDGFVVTSFSEFENGYSIAYQREDGSSYQIEFNMNTDTFYFNSEDSVLSEIEVDGSPAVVSSHEDYIIVSWPTNGHMYCITGTITQEECVKILESVDI</sequence>
<dbReference type="Proteomes" id="UP000606499">
    <property type="component" value="Unassembled WGS sequence"/>
</dbReference>
<proteinExistence type="predicted"/>
<keyword evidence="4" id="KW-1185">Reference proteome</keyword>